<sequence>MLFATTAPASPSPPPLIVDPLGIAGPSAPVSLCDRSRLDAKRIQQKATGKDPLELLVALPHPQAEQSSTGGPLAAYQVKNLFEMQELGSRQSLKTFGTIPHPILHNTNGPRPSAGHRTSIRTSLLSPSTTT</sequence>
<feature type="compositionally biased region" description="Polar residues" evidence="1">
    <location>
        <begin position="120"/>
        <end position="131"/>
    </location>
</feature>
<accession>A0A4Y7STT0</accession>
<dbReference type="EMBL" id="QPFP01000058">
    <property type="protein sequence ID" value="TEB25275.1"/>
    <property type="molecule type" value="Genomic_DNA"/>
</dbReference>
<protein>
    <submittedName>
        <fullName evidence="2">Uncharacterized protein</fullName>
    </submittedName>
</protein>
<gene>
    <name evidence="2" type="ORF">FA13DRAFT_1796559</name>
</gene>
<proteinExistence type="predicted"/>
<dbReference type="AlphaFoldDB" id="A0A4Y7STT0"/>
<evidence type="ECO:0000313" key="2">
    <source>
        <dbReference type="EMBL" id="TEB25275.1"/>
    </source>
</evidence>
<dbReference type="Proteomes" id="UP000298030">
    <property type="component" value="Unassembled WGS sequence"/>
</dbReference>
<comment type="caution">
    <text evidence="2">The sequence shown here is derived from an EMBL/GenBank/DDBJ whole genome shotgun (WGS) entry which is preliminary data.</text>
</comment>
<evidence type="ECO:0000313" key="3">
    <source>
        <dbReference type="Proteomes" id="UP000298030"/>
    </source>
</evidence>
<keyword evidence="3" id="KW-1185">Reference proteome</keyword>
<reference evidence="2 3" key="1">
    <citation type="journal article" date="2019" name="Nat. Ecol. Evol.">
        <title>Megaphylogeny resolves global patterns of mushroom evolution.</title>
        <authorList>
            <person name="Varga T."/>
            <person name="Krizsan K."/>
            <person name="Foldi C."/>
            <person name="Dima B."/>
            <person name="Sanchez-Garcia M."/>
            <person name="Sanchez-Ramirez S."/>
            <person name="Szollosi G.J."/>
            <person name="Szarkandi J.G."/>
            <person name="Papp V."/>
            <person name="Albert L."/>
            <person name="Andreopoulos W."/>
            <person name="Angelini C."/>
            <person name="Antonin V."/>
            <person name="Barry K.W."/>
            <person name="Bougher N.L."/>
            <person name="Buchanan P."/>
            <person name="Buyck B."/>
            <person name="Bense V."/>
            <person name="Catcheside P."/>
            <person name="Chovatia M."/>
            <person name="Cooper J."/>
            <person name="Damon W."/>
            <person name="Desjardin D."/>
            <person name="Finy P."/>
            <person name="Geml J."/>
            <person name="Haridas S."/>
            <person name="Hughes K."/>
            <person name="Justo A."/>
            <person name="Karasinski D."/>
            <person name="Kautmanova I."/>
            <person name="Kiss B."/>
            <person name="Kocsube S."/>
            <person name="Kotiranta H."/>
            <person name="LaButti K.M."/>
            <person name="Lechner B.E."/>
            <person name="Liimatainen K."/>
            <person name="Lipzen A."/>
            <person name="Lukacs Z."/>
            <person name="Mihaltcheva S."/>
            <person name="Morgado L.N."/>
            <person name="Niskanen T."/>
            <person name="Noordeloos M.E."/>
            <person name="Ohm R.A."/>
            <person name="Ortiz-Santana B."/>
            <person name="Ovrebo C."/>
            <person name="Racz N."/>
            <person name="Riley R."/>
            <person name="Savchenko A."/>
            <person name="Shiryaev A."/>
            <person name="Soop K."/>
            <person name="Spirin V."/>
            <person name="Szebenyi C."/>
            <person name="Tomsovsky M."/>
            <person name="Tulloss R.E."/>
            <person name="Uehling J."/>
            <person name="Grigoriev I.V."/>
            <person name="Vagvolgyi C."/>
            <person name="Papp T."/>
            <person name="Martin F.M."/>
            <person name="Miettinen O."/>
            <person name="Hibbett D.S."/>
            <person name="Nagy L.G."/>
        </authorList>
    </citation>
    <scope>NUCLEOTIDE SEQUENCE [LARGE SCALE GENOMIC DNA]</scope>
    <source>
        <strain evidence="2 3">FP101781</strain>
    </source>
</reference>
<feature type="region of interest" description="Disordered" evidence="1">
    <location>
        <begin position="98"/>
        <end position="131"/>
    </location>
</feature>
<organism evidence="2 3">
    <name type="scientific">Coprinellus micaceus</name>
    <name type="common">Glistening ink-cap mushroom</name>
    <name type="synonym">Coprinus micaceus</name>
    <dbReference type="NCBI Taxonomy" id="71717"/>
    <lineage>
        <taxon>Eukaryota</taxon>
        <taxon>Fungi</taxon>
        <taxon>Dikarya</taxon>
        <taxon>Basidiomycota</taxon>
        <taxon>Agaricomycotina</taxon>
        <taxon>Agaricomycetes</taxon>
        <taxon>Agaricomycetidae</taxon>
        <taxon>Agaricales</taxon>
        <taxon>Agaricineae</taxon>
        <taxon>Psathyrellaceae</taxon>
        <taxon>Coprinellus</taxon>
    </lineage>
</organism>
<evidence type="ECO:0000256" key="1">
    <source>
        <dbReference type="SAM" id="MobiDB-lite"/>
    </source>
</evidence>
<name>A0A4Y7STT0_COPMI</name>